<evidence type="ECO:0000313" key="1">
    <source>
        <dbReference type="Ensembl" id="ENSCMIP00000022487.1"/>
    </source>
</evidence>
<reference evidence="1" key="5">
    <citation type="submission" date="2025-09" db="UniProtKB">
        <authorList>
            <consortium name="Ensembl"/>
        </authorList>
    </citation>
    <scope>IDENTIFICATION</scope>
</reference>
<reference evidence="2" key="3">
    <citation type="journal article" date="2014" name="Nature">
        <title>Elephant shark genome provides unique insights into gnathostome evolution.</title>
        <authorList>
            <consortium name="International Elephant Shark Genome Sequencing Consortium"/>
            <person name="Venkatesh B."/>
            <person name="Lee A.P."/>
            <person name="Ravi V."/>
            <person name="Maurya A.K."/>
            <person name="Lian M.M."/>
            <person name="Swann J.B."/>
            <person name="Ohta Y."/>
            <person name="Flajnik M.F."/>
            <person name="Sutoh Y."/>
            <person name="Kasahara M."/>
            <person name="Hoon S."/>
            <person name="Gangu V."/>
            <person name="Roy S.W."/>
            <person name="Irimia M."/>
            <person name="Korzh V."/>
            <person name="Kondrychyn I."/>
            <person name="Lim Z.W."/>
            <person name="Tay B.H."/>
            <person name="Tohari S."/>
            <person name="Kong K.W."/>
            <person name="Ho S."/>
            <person name="Lorente-Galdos B."/>
            <person name="Quilez J."/>
            <person name="Marques-Bonet T."/>
            <person name="Raney B.J."/>
            <person name="Ingham P.W."/>
            <person name="Tay A."/>
            <person name="Hillier L.W."/>
            <person name="Minx P."/>
            <person name="Boehm T."/>
            <person name="Wilson R.K."/>
            <person name="Brenner S."/>
            <person name="Warren W.C."/>
        </authorList>
    </citation>
    <scope>NUCLEOTIDE SEQUENCE [LARGE SCALE GENOMIC DNA]</scope>
</reference>
<dbReference type="GeneTree" id="ENSGT00970000197708"/>
<dbReference type="Proteomes" id="UP000314986">
    <property type="component" value="Unassembled WGS sequence"/>
</dbReference>
<keyword evidence="2" id="KW-1185">Reference proteome</keyword>
<dbReference type="AlphaFoldDB" id="A0A4W3I1C4"/>
<dbReference type="PANTHER" id="PTHR24157">
    <property type="entry name" value="ANKYRIN REPEAT, SAM AND BASIC LEUCINE ZIPPER DOMAIN-CONTAINING PROTEIN 1"/>
    <property type="match status" value="1"/>
</dbReference>
<dbReference type="Ensembl" id="ENSCMIT00000022875.1">
    <property type="protein sequence ID" value="ENSCMIP00000022487.1"/>
    <property type="gene ID" value="ENSCMIG00000010133.1"/>
</dbReference>
<protein>
    <submittedName>
        <fullName evidence="1">Uncharacterized protein</fullName>
    </submittedName>
</protein>
<reference evidence="2" key="1">
    <citation type="journal article" date="2006" name="Science">
        <title>Ancient noncoding elements conserved in the human genome.</title>
        <authorList>
            <person name="Venkatesh B."/>
            <person name="Kirkness E.F."/>
            <person name="Loh Y.H."/>
            <person name="Halpern A.L."/>
            <person name="Lee A.P."/>
            <person name="Johnson J."/>
            <person name="Dandona N."/>
            <person name="Viswanathan L.D."/>
            <person name="Tay A."/>
            <person name="Venter J.C."/>
            <person name="Strausberg R.L."/>
            <person name="Brenner S."/>
        </authorList>
    </citation>
    <scope>NUCLEOTIDE SEQUENCE [LARGE SCALE GENOMIC DNA]</scope>
</reference>
<dbReference type="GO" id="GO:0071546">
    <property type="term" value="C:pi-body"/>
    <property type="evidence" value="ECO:0007669"/>
    <property type="project" value="TreeGrafter"/>
</dbReference>
<sequence length="171" mass="18977">MGKEDMKKIGITDPSDQMKILDAICEMQPDDLQVSPLSAQNISECSSEELAKFLFQLTRHCSQLTASVQNATTQITTNSELRVLDLDSDQKSSLLASDLATCVAKLEKEVGRFSKVLLKLQDDQESVPSRIPLSQEYFGRSSQLMKKLTIVLFGTGLVFLLGKLHLRNVTL</sequence>
<dbReference type="PANTHER" id="PTHR24157:SF3">
    <property type="entry name" value="ANKYRIN REPEAT, SAM AND BASIC LEUCINE ZIPPER DOMAIN-CONTAINING PROTEIN 1"/>
    <property type="match status" value="1"/>
</dbReference>
<name>A0A4W3I1C4_CALMI</name>
<reference evidence="2" key="2">
    <citation type="journal article" date="2007" name="PLoS Biol.">
        <title>Survey sequencing and comparative analysis of the elephant shark (Callorhinchus milii) genome.</title>
        <authorList>
            <person name="Venkatesh B."/>
            <person name="Kirkness E.F."/>
            <person name="Loh Y.H."/>
            <person name="Halpern A.L."/>
            <person name="Lee A.P."/>
            <person name="Johnson J."/>
            <person name="Dandona N."/>
            <person name="Viswanathan L.D."/>
            <person name="Tay A."/>
            <person name="Venter J.C."/>
            <person name="Strausberg R.L."/>
            <person name="Brenner S."/>
        </authorList>
    </citation>
    <scope>NUCLEOTIDE SEQUENCE [LARGE SCALE GENOMIC DNA]</scope>
</reference>
<evidence type="ECO:0000313" key="2">
    <source>
        <dbReference type="Proteomes" id="UP000314986"/>
    </source>
</evidence>
<organism evidence="1 2">
    <name type="scientific">Callorhinchus milii</name>
    <name type="common">Ghost shark</name>
    <dbReference type="NCBI Taxonomy" id="7868"/>
    <lineage>
        <taxon>Eukaryota</taxon>
        <taxon>Metazoa</taxon>
        <taxon>Chordata</taxon>
        <taxon>Craniata</taxon>
        <taxon>Vertebrata</taxon>
        <taxon>Chondrichthyes</taxon>
        <taxon>Holocephali</taxon>
        <taxon>Chimaeriformes</taxon>
        <taxon>Callorhinchidae</taxon>
        <taxon>Callorhinchus</taxon>
    </lineage>
</organism>
<reference evidence="1" key="4">
    <citation type="submission" date="2025-08" db="UniProtKB">
        <authorList>
            <consortium name="Ensembl"/>
        </authorList>
    </citation>
    <scope>IDENTIFICATION</scope>
</reference>
<accession>A0A4W3I1C4</accession>
<dbReference type="InParanoid" id="A0A4W3I1C4"/>
<proteinExistence type="predicted"/>
<dbReference type="STRING" id="7868.ENSCMIP00000022487"/>